<protein>
    <submittedName>
        <fullName evidence="1">Uncharacterized protein</fullName>
    </submittedName>
</protein>
<reference evidence="1 2" key="1">
    <citation type="submission" date="2024-04" db="EMBL/GenBank/DDBJ databases">
        <authorList>
            <person name="Fracassetti M."/>
        </authorList>
    </citation>
    <scope>NUCLEOTIDE SEQUENCE [LARGE SCALE GENOMIC DNA]</scope>
</reference>
<evidence type="ECO:0000313" key="1">
    <source>
        <dbReference type="EMBL" id="CAL1402342.1"/>
    </source>
</evidence>
<proteinExistence type="predicted"/>
<keyword evidence="2" id="KW-1185">Reference proteome</keyword>
<organism evidence="1 2">
    <name type="scientific">Linum trigynum</name>
    <dbReference type="NCBI Taxonomy" id="586398"/>
    <lineage>
        <taxon>Eukaryota</taxon>
        <taxon>Viridiplantae</taxon>
        <taxon>Streptophyta</taxon>
        <taxon>Embryophyta</taxon>
        <taxon>Tracheophyta</taxon>
        <taxon>Spermatophyta</taxon>
        <taxon>Magnoliopsida</taxon>
        <taxon>eudicotyledons</taxon>
        <taxon>Gunneridae</taxon>
        <taxon>Pentapetalae</taxon>
        <taxon>rosids</taxon>
        <taxon>fabids</taxon>
        <taxon>Malpighiales</taxon>
        <taxon>Linaceae</taxon>
        <taxon>Linum</taxon>
    </lineage>
</organism>
<sequence>MAIAGGNTSTSTIILNVCLLTTFSNKNSVRVSRSPYPTGALTVQRNLIAKLCLEESDWDDSAELGFAKTRRIGEKVTRSRELRMQTMIFWKLFKKEKRALNLNCDAEIRE</sequence>
<name>A0AAV2FWG5_9ROSI</name>
<accession>A0AAV2FWG5</accession>
<dbReference type="AlphaFoldDB" id="A0AAV2FWG5"/>
<dbReference type="Proteomes" id="UP001497516">
    <property type="component" value="Chromosome 7"/>
</dbReference>
<evidence type="ECO:0000313" key="2">
    <source>
        <dbReference type="Proteomes" id="UP001497516"/>
    </source>
</evidence>
<gene>
    <name evidence="1" type="ORF">LTRI10_LOCUS42349</name>
</gene>
<dbReference type="EMBL" id="OZ034820">
    <property type="protein sequence ID" value="CAL1402342.1"/>
    <property type="molecule type" value="Genomic_DNA"/>
</dbReference>